<dbReference type="InterPro" id="IPR055198">
    <property type="entry name" value="NSD_PHD"/>
</dbReference>
<feature type="compositionally biased region" description="Polar residues" evidence="1">
    <location>
        <begin position="248"/>
        <end position="261"/>
    </location>
</feature>
<proteinExistence type="predicted"/>
<name>A0A835EEI9_9POAL</name>
<dbReference type="InterPro" id="IPR013083">
    <property type="entry name" value="Znf_RING/FYVE/PHD"/>
</dbReference>
<dbReference type="AlphaFoldDB" id="A0A835EEI9"/>
<dbReference type="PANTHER" id="PTHR46235">
    <property type="entry name" value="PHD FINGER-CONTAINING PROTEIN DDB_G0268158"/>
    <property type="match status" value="1"/>
</dbReference>
<evidence type="ECO:0000259" key="2">
    <source>
        <dbReference type="Pfam" id="PF22908"/>
    </source>
</evidence>
<evidence type="ECO:0000256" key="1">
    <source>
        <dbReference type="SAM" id="MobiDB-lite"/>
    </source>
</evidence>
<keyword evidence="4" id="KW-1185">Reference proteome</keyword>
<gene>
    <name evidence="3" type="ORF">HU200_046536</name>
</gene>
<feature type="domain" description="Histone-lysine N-methyltransferase NSD-like PHD zinc finger" evidence="2">
    <location>
        <begin position="52"/>
        <end position="121"/>
    </location>
</feature>
<comment type="caution">
    <text evidence="3">The sequence shown here is derived from an EMBL/GenBank/DDBJ whole genome shotgun (WGS) entry which is preliminary data.</text>
</comment>
<sequence>MLDLTRAPLPFPFADVDSEAHDDCREKLGLTLEQAKIINEEEGFICKNCQFKKHQCFSCGLLGSSDDTLSQPEVFQCEHGDCGRFYHPKCIAKLLYPNSEEAILFAAEVAVAREKFTCLMHECMECKGVEDKNDRSLQFAVCRRCPTVYHRKCLPSEILFKSRKGPNDSPQRAWDDILPDRILMKHKIVRKLLTPERNHIIFPEEANEHHVAETLEGAPMEQDAAEETEAPHQPASSEQIQLPPPAASDQNQCPAASDQNQCPCSHFTLSFAPSSLYKEPYPGNCGWLDDDEFDD</sequence>
<evidence type="ECO:0000313" key="4">
    <source>
        <dbReference type="Proteomes" id="UP000636709"/>
    </source>
</evidence>
<accession>A0A835EEI9</accession>
<dbReference type="Gene3D" id="3.30.40.10">
    <property type="entry name" value="Zinc/RING finger domain, C3HC4 (zinc finger)"/>
    <property type="match status" value="1"/>
</dbReference>
<dbReference type="OrthoDB" id="21264at2759"/>
<evidence type="ECO:0000313" key="3">
    <source>
        <dbReference type="EMBL" id="KAF8677075.1"/>
    </source>
</evidence>
<dbReference type="Proteomes" id="UP000636709">
    <property type="component" value="Unassembled WGS sequence"/>
</dbReference>
<dbReference type="Pfam" id="PF22908">
    <property type="entry name" value="PHD_NSD"/>
    <property type="match status" value="1"/>
</dbReference>
<feature type="region of interest" description="Disordered" evidence="1">
    <location>
        <begin position="218"/>
        <end position="261"/>
    </location>
</feature>
<protein>
    <recommendedName>
        <fullName evidence="2">Histone-lysine N-methyltransferase NSD-like PHD zinc finger domain-containing protein</fullName>
    </recommendedName>
</protein>
<dbReference type="EMBL" id="JACEFO010002150">
    <property type="protein sequence ID" value="KAF8677075.1"/>
    <property type="molecule type" value="Genomic_DNA"/>
</dbReference>
<organism evidence="3 4">
    <name type="scientific">Digitaria exilis</name>
    <dbReference type="NCBI Taxonomy" id="1010633"/>
    <lineage>
        <taxon>Eukaryota</taxon>
        <taxon>Viridiplantae</taxon>
        <taxon>Streptophyta</taxon>
        <taxon>Embryophyta</taxon>
        <taxon>Tracheophyta</taxon>
        <taxon>Spermatophyta</taxon>
        <taxon>Magnoliopsida</taxon>
        <taxon>Liliopsida</taxon>
        <taxon>Poales</taxon>
        <taxon>Poaceae</taxon>
        <taxon>PACMAD clade</taxon>
        <taxon>Panicoideae</taxon>
        <taxon>Panicodae</taxon>
        <taxon>Paniceae</taxon>
        <taxon>Anthephorinae</taxon>
        <taxon>Digitaria</taxon>
    </lineage>
</organism>
<dbReference type="CDD" id="cd15565">
    <property type="entry name" value="PHD2_NSD"/>
    <property type="match status" value="1"/>
</dbReference>
<dbReference type="PANTHER" id="PTHR46235:SF4">
    <property type="entry name" value="ZINC FINGER PHD-TYPE DOMAIN-CONTAINING PROTEIN"/>
    <property type="match status" value="1"/>
</dbReference>
<reference evidence="3" key="1">
    <citation type="submission" date="2020-07" db="EMBL/GenBank/DDBJ databases">
        <title>Genome sequence and genetic diversity analysis of an under-domesticated orphan crop, white fonio (Digitaria exilis).</title>
        <authorList>
            <person name="Bennetzen J.L."/>
            <person name="Chen S."/>
            <person name="Ma X."/>
            <person name="Wang X."/>
            <person name="Yssel A.E.J."/>
            <person name="Chaluvadi S.R."/>
            <person name="Johnson M."/>
            <person name="Gangashetty P."/>
            <person name="Hamidou F."/>
            <person name="Sanogo M.D."/>
            <person name="Zwaenepoel A."/>
            <person name="Wallace J."/>
            <person name="Van De Peer Y."/>
            <person name="Van Deynze A."/>
        </authorList>
    </citation>
    <scope>NUCLEOTIDE SEQUENCE</scope>
    <source>
        <tissue evidence="3">Leaves</tissue>
    </source>
</reference>